<feature type="chain" id="PRO_5015634677" description="Lipoprotein" evidence="1">
    <location>
        <begin position="29"/>
        <end position="108"/>
    </location>
</feature>
<dbReference type="RefSeq" id="WP_104831884.1">
    <property type="nucleotide sequence ID" value="NZ_PJCH01000016.1"/>
</dbReference>
<evidence type="ECO:0000313" key="2">
    <source>
        <dbReference type="EMBL" id="PQA85831.1"/>
    </source>
</evidence>
<accession>A0A2S7K043</accession>
<gene>
    <name evidence="2" type="ORF">CW354_20020</name>
</gene>
<dbReference type="PROSITE" id="PS51257">
    <property type="entry name" value="PROKAR_LIPOPROTEIN"/>
    <property type="match status" value="1"/>
</dbReference>
<feature type="signal peptide" evidence="1">
    <location>
        <begin position="1"/>
        <end position="28"/>
    </location>
</feature>
<evidence type="ECO:0008006" key="4">
    <source>
        <dbReference type="Google" id="ProtNLM"/>
    </source>
</evidence>
<sequence>MTFRIFPISRRFLLSLAPLAGLFAAGCASDGNLAELRESPGFTAGYGDGCATATEEDKSFSTRTERDSYAFENDAAYRAGWRQGYLECSTQTPEAKDGGRILGERNEY</sequence>
<dbReference type="Proteomes" id="UP000239504">
    <property type="component" value="Unassembled WGS sequence"/>
</dbReference>
<keyword evidence="1" id="KW-0732">Signal</keyword>
<organism evidence="2 3">
    <name type="scientific">Hyphococcus luteus</name>
    <dbReference type="NCBI Taxonomy" id="2058213"/>
    <lineage>
        <taxon>Bacteria</taxon>
        <taxon>Pseudomonadati</taxon>
        <taxon>Pseudomonadota</taxon>
        <taxon>Alphaproteobacteria</taxon>
        <taxon>Parvularculales</taxon>
        <taxon>Parvularculaceae</taxon>
        <taxon>Hyphococcus</taxon>
    </lineage>
</organism>
<dbReference type="EMBL" id="PJCH01000016">
    <property type="protein sequence ID" value="PQA85831.1"/>
    <property type="molecule type" value="Genomic_DNA"/>
</dbReference>
<reference evidence="2 3" key="1">
    <citation type="submission" date="2017-12" db="EMBL/GenBank/DDBJ databases">
        <authorList>
            <person name="Hurst M.R.H."/>
        </authorList>
    </citation>
    <scope>NUCLEOTIDE SEQUENCE [LARGE SCALE GENOMIC DNA]</scope>
    <source>
        <strain evidence="2 3">SY-3-19</strain>
    </source>
</reference>
<dbReference type="OrthoDB" id="8481463at2"/>
<evidence type="ECO:0000313" key="3">
    <source>
        <dbReference type="Proteomes" id="UP000239504"/>
    </source>
</evidence>
<proteinExistence type="predicted"/>
<protein>
    <recommendedName>
        <fullName evidence="4">Lipoprotein</fullName>
    </recommendedName>
</protein>
<keyword evidence="3" id="KW-1185">Reference proteome</keyword>
<dbReference type="AlphaFoldDB" id="A0A2S7K043"/>
<name>A0A2S7K043_9PROT</name>
<comment type="caution">
    <text evidence="2">The sequence shown here is derived from an EMBL/GenBank/DDBJ whole genome shotgun (WGS) entry which is preliminary data.</text>
</comment>
<evidence type="ECO:0000256" key="1">
    <source>
        <dbReference type="SAM" id="SignalP"/>
    </source>
</evidence>